<keyword evidence="6" id="KW-1185">Reference proteome</keyword>
<evidence type="ECO:0000256" key="2">
    <source>
        <dbReference type="ARBA" id="ARBA00029447"/>
    </source>
</evidence>
<evidence type="ECO:0000256" key="3">
    <source>
        <dbReference type="PROSITE-ProRule" id="PRU00284"/>
    </source>
</evidence>
<dbReference type="GO" id="GO:0004888">
    <property type="term" value="F:transmembrane signaling receptor activity"/>
    <property type="evidence" value="ECO:0007669"/>
    <property type="project" value="InterPro"/>
</dbReference>
<dbReference type="SMART" id="SM00283">
    <property type="entry name" value="MA"/>
    <property type="match status" value="1"/>
</dbReference>
<dbReference type="SUPFAM" id="SSF51735">
    <property type="entry name" value="NAD(P)-binding Rossmann-fold domains"/>
    <property type="match status" value="1"/>
</dbReference>
<keyword evidence="1 3" id="KW-0807">Transducer</keyword>
<dbReference type="PANTHER" id="PTHR32089:SF112">
    <property type="entry name" value="LYSOZYME-LIKE PROTEIN-RELATED"/>
    <property type="match status" value="1"/>
</dbReference>
<dbReference type="Pfam" id="PF00015">
    <property type="entry name" value="MCPsignal"/>
    <property type="match status" value="1"/>
</dbReference>
<dbReference type="Gene3D" id="3.40.50.720">
    <property type="entry name" value="NAD(P)-binding Rossmann-like Domain"/>
    <property type="match status" value="1"/>
</dbReference>
<dbReference type="OrthoDB" id="3192at2"/>
<dbReference type="InterPro" id="IPR036291">
    <property type="entry name" value="NAD(P)-bd_dom_sf"/>
</dbReference>
<dbReference type="AlphaFoldDB" id="E3CZU7"/>
<reference evidence="5 6" key="1">
    <citation type="journal article" date="2010" name="Stand. Genomic Sci.">
        <title>Non-contiguous finished genome sequence of Aminomonas paucivorans type strain (GLU-3).</title>
        <authorList>
            <person name="Pitluck S."/>
            <person name="Yasawong M."/>
            <person name="Held B."/>
            <person name="Lapidus A."/>
            <person name="Nolan M."/>
            <person name="Copeland A."/>
            <person name="Lucas S."/>
            <person name="Del Rio T.G."/>
            <person name="Tice H."/>
            <person name="Cheng J.F."/>
            <person name="Chertkov O."/>
            <person name="Goodwin L."/>
            <person name="Tapia R."/>
            <person name="Han C."/>
            <person name="Liolios K."/>
            <person name="Ivanova N."/>
            <person name="Mavromatis K."/>
            <person name="Ovchinnikova G."/>
            <person name="Pati A."/>
            <person name="Chen A."/>
            <person name="Palaniappan K."/>
            <person name="Land M."/>
            <person name="Hauser L."/>
            <person name="Chang Y.J."/>
            <person name="Jeffries C.D."/>
            <person name="Pukall R."/>
            <person name="Spring S."/>
            <person name="Rohde M."/>
            <person name="Sikorski J."/>
            <person name="Goker M."/>
            <person name="Woyke T."/>
            <person name="Bristow J."/>
            <person name="Eisen J.A."/>
            <person name="Markowitz V."/>
            <person name="Hugenholtz P."/>
            <person name="Kyrpides N.C."/>
            <person name="Klenk H.P."/>
        </authorList>
    </citation>
    <scope>NUCLEOTIDE SEQUENCE [LARGE SCALE GENOMIC DNA]</scope>
    <source>
        <strain evidence="5 6">DSM 12260</strain>
    </source>
</reference>
<gene>
    <name evidence="5" type="ORF">Apau_2322</name>
</gene>
<dbReference type="GO" id="GO:0016020">
    <property type="term" value="C:membrane"/>
    <property type="evidence" value="ECO:0007669"/>
    <property type="project" value="InterPro"/>
</dbReference>
<dbReference type="InterPro" id="IPR004089">
    <property type="entry name" value="MCPsignal_dom"/>
</dbReference>
<dbReference type="GO" id="GO:0007165">
    <property type="term" value="P:signal transduction"/>
    <property type="evidence" value="ECO:0007669"/>
    <property type="project" value="UniProtKB-KW"/>
</dbReference>
<proteinExistence type="inferred from homology"/>
<dbReference type="Proteomes" id="UP000005096">
    <property type="component" value="Chromosome"/>
</dbReference>
<dbReference type="InterPro" id="IPR004090">
    <property type="entry name" value="Chemotax_Me-accpt_rcpt"/>
</dbReference>
<dbReference type="RefSeq" id="WP_006301974.1">
    <property type="nucleotide sequence ID" value="NZ_CM001022.1"/>
</dbReference>
<name>E3CZU7_9BACT</name>
<dbReference type="STRING" id="584708.Apau_2322"/>
<dbReference type="PANTHER" id="PTHR32089">
    <property type="entry name" value="METHYL-ACCEPTING CHEMOTAXIS PROTEIN MCPB"/>
    <property type="match status" value="1"/>
</dbReference>
<dbReference type="PRINTS" id="PR00260">
    <property type="entry name" value="CHEMTRNSDUCR"/>
</dbReference>
<sequence>MADMKIGFVGGGEGALKLLQHFRKLGFEVGGVMDIAPEAPAMAEARRHHIPTFTRLEDLLSQSLDLVVEVTGKDQVVQKIQELKNPRTGLLRSSDARFLYEIVSREERNHRLLEEQIREMGTLRETLSALAAPLEKAFDGLVAGNQEVTGSLKPMLANMDRLGDQTKRSDELVGAIHAIARQTKMLGLNAAIEAARAGDLGKGFAVVADEVRKLAEQTTASVQEVGKVLVDIGALSQELEAPIRQMSSIVEGRLDAIDNLQGKIHQLGDAIRATQEIEAKLEQLLSRC</sequence>
<dbReference type="PaxDb" id="584708-Apau_2322"/>
<protein>
    <submittedName>
        <fullName evidence="5">Methyl-accepting chemotaxis sensory transducer</fullName>
    </submittedName>
</protein>
<dbReference type="SUPFAM" id="SSF58104">
    <property type="entry name" value="Methyl-accepting chemotaxis protein (MCP) signaling domain"/>
    <property type="match status" value="1"/>
</dbReference>
<dbReference type="PROSITE" id="PS50111">
    <property type="entry name" value="CHEMOTAXIS_TRANSDUC_2"/>
    <property type="match status" value="1"/>
</dbReference>
<evidence type="ECO:0000313" key="6">
    <source>
        <dbReference type="Proteomes" id="UP000005096"/>
    </source>
</evidence>
<evidence type="ECO:0000313" key="5">
    <source>
        <dbReference type="EMBL" id="EFQ24729.1"/>
    </source>
</evidence>
<accession>E3CZU7</accession>
<comment type="similarity">
    <text evidence="2">Belongs to the methyl-accepting chemotaxis (MCP) protein family.</text>
</comment>
<dbReference type="HOGENOM" id="CLU_085649_0_0_0"/>
<evidence type="ECO:0000259" key="4">
    <source>
        <dbReference type="PROSITE" id="PS50111"/>
    </source>
</evidence>
<dbReference type="eggNOG" id="COG0840">
    <property type="taxonomic scope" value="Bacteria"/>
</dbReference>
<evidence type="ECO:0000256" key="1">
    <source>
        <dbReference type="ARBA" id="ARBA00023224"/>
    </source>
</evidence>
<dbReference type="Gene3D" id="1.10.287.950">
    <property type="entry name" value="Methyl-accepting chemotaxis protein"/>
    <property type="match status" value="1"/>
</dbReference>
<dbReference type="EMBL" id="CM001022">
    <property type="protein sequence ID" value="EFQ24729.1"/>
    <property type="molecule type" value="Genomic_DNA"/>
</dbReference>
<dbReference type="GO" id="GO:0006935">
    <property type="term" value="P:chemotaxis"/>
    <property type="evidence" value="ECO:0007669"/>
    <property type="project" value="InterPro"/>
</dbReference>
<organism evidence="5 6">
    <name type="scientific">Aminomonas paucivorans DSM 12260</name>
    <dbReference type="NCBI Taxonomy" id="584708"/>
    <lineage>
        <taxon>Bacteria</taxon>
        <taxon>Thermotogati</taxon>
        <taxon>Synergistota</taxon>
        <taxon>Synergistia</taxon>
        <taxon>Synergistales</taxon>
        <taxon>Synergistaceae</taxon>
        <taxon>Aminomonas</taxon>
    </lineage>
</organism>
<feature type="domain" description="Methyl-accepting transducer" evidence="4">
    <location>
        <begin position="159"/>
        <end position="288"/>
    </location>
</feature>